<name>A0A6B3N7C1_9CYAN</name>
<sequence length="240" mass="27716">MSFDYNRVAWVNHKYCSQPYGEQVMPTVKQLLLEHLPKSSNILDLCCGVGRITQRLLTEGYEVTGLDISEEMLRYARENSPNAEFILADARFFELPPIFHGVISTGALNHVMNLEELTCVFRNVYAALQPQGMFVFNLDLDDGFYSDWNNSSYSVVKDDCAWIVQQNYNPQEKILEMKITGFEQVEETWKRLDTIMLSKNYSSLEIKSALTSAGFRDVTIHEGEQNSEHNMHNYFFSSYK</sequence>
<gene>
    <name evidence="4" type="ORF">F6J89_07665</name>
</gene>
<dbReference type="GO" id="GO:0032259">
    <property type="term" value="P:methylation"/>
    <property type="evidence" value="ECO:0007669"/>
    <property type="project" value="UniProtKB-KW"/>
</dbReference>
<dbReference type="Pfam" id="PF13649">
    <property type="entry name" value="Methyltransf_25"/>
    <property type="match status" value="1"/>
</dbReference>
<dbReference type="AlphaFoldDB" id="A0A6B3N7C1"/>
<dbReference type="InterPro" id="IPR029063">
    <property type="entry name" value="SAM-dependent_MTases_sf"/>
</dbReference>
<evidence type="ECO:0000313" key="4">
    <source>
        <dbReference type="EMBL" id="NER27500.1"/>
    </source>
</evidence>
<feature type="domain" description="Methyltransferase" evidence="3">
    <location>
        <begin position="42"/>
        <end position="132"/>
    </location>
</feature>
<organism evidence="4">
    <name type="scientific">Symploca sp. SIO1C4</name>
    <dbReference type="NCBI Taxonomy" id="2607765"/>
    <lineage>
        <taxon>Bacteria</taxon>
        <taxon>Bacillati</taxon>
        <taxon>Cyanobacteriota</taxon>
        <taxon>Cyanophyceae</taxon>
        <taxon>Coleofasciculales</taxon>
        <taxon>Coleofasciculaceae</taxon>
        <taxon>Symploca</taxon>
    </lineage>
</organism>
<protein>
    <submittedName>
        <fullName evidence="4">Class I SAM-dependent methyltransferase</fullName>
    </submittedName>
</protein>
<dbReference type="EMBL" id="JAAHFQ010000106">
    <property type="protein sequence ID" value="NER27500.1"/>
    <property type="molecule type" value="Genomic_DNA"/>
</dbReference>
<keyword evidence="2 4" id="KW-0808">Transferase</keyword>
<dbReference type="PANTHER" id="PTHR43861:SF1">
    <property type="entry name" value="TRANS-ACONITATE 2-METHYLTRANSFERASE"/>
    <property type="match status" value="1"/>
</dbReference>
<evidence type="ECO:0000259" key="3">
    <source>
        <dbReference type="Pfam" id="PF13649"/>
    </source>
</evidence>
<evidence type="ECO:0000256" key="1">
    <source>
        <dbReference type="ARBA" id="ARBA00022603"/>
    </source>
</evidence>
<reference evidence="4" key="1">
    <citation type="submission" date="2019-11" db="EMBL/GenBank/DDBJ databases">
        <title>Genomic insights into an expanded diversity of filamentous marine cyanobacteria reveals the extraordinary biosynthetic potential of Moorea and Okeania.</title>
        <authorList>
            <person name="Ferreira Leao T."/>
            <person name="Wang M."/>
            <person name="Moss N."/>
            <person name="Da Silva R."/>
            <person name="Sanders J."/>
            <person name="Nurk S."/>
            <person name="Gurevich A."/>
            <person name="Humphrey G."/>
            <person name="Reher R."/>
            <person name="Zhu Q."/>
            <person name="Belda-Ferre P."/>
            <person name="Glukhov E."/>
            <person name="Rex R."/>
            <person name="Dorrestein P.C."/>
            <person name="Knight R."/>
            <person name="Pevzner P."/>
            <person name="Gerwick W.H."/>
            <person name="Gerwick L."/>
        </authorList>
    </citation>
    <scope>NUCLEOTIDE SEQUENCE</scope>
    <source>
        <strain evidence="4">SIO1C4</strain>
    </source>
</reference>
<accession>A0A6B3N7C1</accession>
<dbReference type="CDD" id="cd02440">
    <property type="entry name" value="AdoMet_MTases"/>
    <property type="match status" value="1"/>
</dbReference>
<proteinExistence type="predicted"/>
<dbReference type="PANTHER" id="PTHR43861">
    <property type="entry name" value="TRANS-ACONITATE 2-METHYLTRANSFERASE-RELATED"/>
    <property type="match status" value="1"/>
</dbReference>
<dbReference type="GO" id="GO:0008168">
    <property type="term" value="F:methyltransferase activity"/>
    <property type="evidence" value="ECO:0007669"/>
    <property type="project" value="UniProtKB-KW"/>
</dbReference>
<dbReference type="Gene3D" id="2.20.25.110">
    <property type="entry name" value="S-adenosyl-L-methionine-dependent methyltransferases"/>
    <property type="match status" value="1"/>
</dbReference>
<evidence type="ECO:0000256" key="2">
    <source>
        <dbReference type="ARBA" id="ARBA00022679"/>
    </source>
</evidence>
<dbReference type="Gene3D" id="3.40.50.150">
    <property type="entry name" value="Vaccinia Virus protein VP39"/>
    <property type="match status" value="1"/>
</dbReference>
<comment type="caution">
    <text evidence="4">The sequence shown here is derived from an EMBL/GenBank/DDBJ whole genome shotgun (WGS) entry which is preliminary data.</text>
</comment>
<dbReference type="InterPro" id="IPR041698">
    <property type="entry name" value="Methyltransf_25"/>
</dbReference>
<keyword evidence="1 4" id="KW-0489">Methyltransferase</keyword>
<dbReference type="SUPFAM" id="SSF53335">
    <property type="entry name" value="S-adenosyl-L-methionine-dependent methyltransferases"/>
    <property type="match status" value="1"/>
</dbReference>